<dbReference type="HOGENOM" id="CLU_1947234_0_0_11"/>
<dbReference type="KEGG" id="rrd:RradSPS_0498"/>
<feature type="transmembrane region" description="Helical" evidence="1">
    <location>
        <begin position="105"/>
        <end position="125"/>
    </location>
</feature>
<reference evidence="3" key="2">
    <citation type="submission" date="2023-11" db="EMBL/GenBank/DDBJ databases">
        <title>MicrobeMod: A computational toolkit for identifying prokaryotic methylation and restriction-modification with nanopore sequencing.</title>
        <authorList>
            <person name="Crits-Christoph A."/>
            <person name="Kang S.C."/>
            <person name="Lee H."/>
            <person name="Ostrov N."/>
        </authorList>
    </citation>
    <scope>NUCLEOTIDE SEQUENCE</scope>
    <source>
        <strain evidence="3">ATCC 51242</strain>
    </source>
</reference>
<organism evidence="2 4">
    <name type="scientific">Rubrobacter radiotolerans</name>
    <name type="common">Arthrobacter radiotolerans</name>
    <dbReference type="NCBI Taxonomy" id="42256"/>
    <lineage>
        <taxon>Bacteria</taxon>
        <taxon>Bacillati</taxon>
        <taxon>Actinomycetota</taxon>
        <taxon>Rubrobacteria</taxon>
        <taxon>Rubrobacterales</taxon>
        <taxon>Rubrobacteraceae</taxon>
        <taxon>Rubrobacter</taxon>
    </lineage>
</organism>
<dbReference type="AlphaFoldDB" id="A0A023X0N6"/>
<keyword evidence="4" id="KW-1185">Reference proteome</keyword>
<dbReference type="Proteomes" id="UP000025229">
    <property type="component" value="Chromosome"/>
</dbReference>
<dbReference type="EMBL" id="CP007514">
    <property type="protein sequence ID" value="AHY45781.1"/>
    <property type="molecule type" value="Genomic_DNA"/>
</dbReference>
<proteinExistence type="predicted"/>
<dbReference type="EMBL" id="JAWXXX010000001">
    <property type="protein sequence ID" value="MDX5893196.1"/>
    <property type="molecule type" value="Genomic_DNA"/>
</dbReference>
<keyword evidence="1" id="KW-0812">Transmembrane</keyword>
<gene>
    <name evidence="2" type="ORF">RradSPS_0498</name>
    <name evidence="3" type="ORF">SIL72_04040</name>
</gene>
<dbReference type="STRING" id="42256.RradSPS_0498"/>
<evidence type="ECO:0000256" key="1">
    <source>
        <dbReference type="SAM" id="Phobius"/>
    </source>
</evidence>
<evidence type="ECO:0000313" key="2">
    <source>
        <dbReference type="EMBL" id="AHY45781.1"/>
    </source>
</evidence>
<feature type="transmembrane region" description="Helical" evidence="1">
    <location>
        <begin position="49"/>
        <end position="69"/>
    </location>
</feature>
<evidence type="ECO:0000313" key="4">
    <source>
        <dbReference type="Proteomes" id="UP000025229"/>
    </source>
</evidence>
<protein>
    <submittedName>
        <fullName evidence="2">Uncharacterized protein</fullName>
    </submittedName>
</protein>
<reference evidence="2 4" key="1">
    <citation type="submission" date="2014-03" db="EMBL/GenBank/DDBJ databases">
        <title>Complete genome sequence of the Radio-Resistant Rubrobacter radiotolerans RSPS-4.</title>
        <authorList>
            <person name="Egas C.C."/>
            <person name="Barroso C.C."/>
            <person name="Froufe H.J.C."/>
            <person name="Pacheco J.J."/>
            <person name="Albuquerque L.L."/>
            <person name="da Costa M.M.S."/>
        </authorList>
    </citation>
    <scope>NUCLEOTIDE SEQUENCE [LARGE SCALE GENOMIC DNA]</scope>
    <source>
        <strain evidence="2 4">RSPS-4</strain>
    </source>
</reference>
<dbReference type="RefSeq" id="WP_038680461.1">
    <property type="nucleotide sequence ID" value="NZ_CP007514.1"/>
</dbReference>
<keyword evidence="1" id="KW-1133">Transmembrane helix</keyword>
<dbReference type="Proteomes" id="UP001281130">
    <property type="component" value="Unassembled WGS sequence"/>
</dbReference>
<accession>A0A023X0N6</accession>
<keyword evidence="1" id="KW-0472">Membrane</keyword>
<evidence type="ECO:0000313" key="3">
    <source>
        <dbReference type="EMBL" id="MDX5893196.1"/>
    </source>
</evidence>
<name>A0A023X0N6_RUBRA</name>
<sequence length="129" mass="13135">MRSLSRPPVPAGSPEPTPFGRQGVFAFGFLLLGFVLGDAALNEEAYAEAGYVLALLSGLGTVGLGARVLHTLRRGSACFWGTVATSLALSRAGVTEKPSGTGLPILLALLLLPLSALFAGLAGWVGTQA</sequence>